<proteinExistence type="inferred from homology"/>
<evidence type="ECO:0000313" key="6">
    <source>
        <dbReference type="Proteomes" id="UP000243524"/>
    </source>
</evidence>
<evidence type="ECO:0000256" key="2">
    <source>
        <dbReference type="ARBA" id="ARBA00022723"/>
    </source>
</evidence>
<sequence length="121" mass="13602">MHEMSLMSEIIQLVSEDARSRSFKRVERIDVVVGELSNVLPDALELAFSYFQGQGLVFIDEATTLKIIREAAVARCEICQWEFEPDYQIALCPKCDQVSCVLVSGETFKVESYEGSDALES</sequence>
<dbReference type="EMBL" id="PJNH01000004">
    <property type="protein sequence ID" value="PKR76648.1"/>
    <property type="molecule type" value="Genomic_DNA"/>
</dbReference>
<reference evidence="5 6" key="1">
    <citation type="submission" date="2017-06" db="EMBL/GenBank/DDBJ databases">
        <title>the draft geome sequence of Illustriluteabacillus marina B3227.</title>
        <authorList>
            <person name="He R.-H."/>
            <person name="Du Z.-J."/>
        </authorList>
    </citation>
    <scope>NUCLEOTIDE SEQUENCE [LARGE SCALE GENOMIC DNA]</scope>
    <source>
        <strain evidence="5 6">B3227</strain>
    </source>
</reference>
<dbReference type="InterPro" id="IPR000688">
    <property type="entry name" value="HypA/HybF"/>
</dbReference>
<keyword evidence="6" id="KW-1185">Reference proteome</keyword>
<evidence type="ECO:0000256" key="4">
    <source>
        <dbReference type="HAMAP-Rule" id="MF_00213"/>
    </source>
</evidence>
<dbReference type="GO" id="GO:0016151">
    <property type="term" value="F:nickel cation binding"/>
    <property type="evidence" value="ECO:0007669"/>
    <property type="project" value="UniProtKB-UniRule"/>
</dbReference>
<protein>
    <recommendedName>
        <fullName evidence="4">Hydrogenase maturation factor HypA</fullName>
    </recommendedName>
</protein>
<dbReference type="PIRSF" id="PIRSF004761">
    <property type="entry name" value="Hydrgn_mat_HypA"/>
    <property type="match status" value="1"/>
</dbReference>
<evidence type="ECO:0000256" key="3">
    <source>
        <dbReference type="ARBA" id="ARBA00022833"/>
    </source>
</evidence>
<evidence type="ECO:0000313" key="5">
    <source>
        <dbReference type="EMBL" id="PKR76648.1"/>
    </source>
</evidence>
<keyword evidence="3 4" id="KW-0862">Zinc</keyword>
<dbReference type="GO" id="GO:0051604">
    <property type="term" value="P:protein maturation"/>
    <property type="evidence" value="ECO:0007669"/>
    <property type="project" value="InterPro"/>
</dbReference>
<feature type="binding site" evidence="4">
    <location>
        <position position="92"/>
    </location>
    <ligand>
        <name>Zn(2+)</name>
        <dbReference type="ChEBI" id="CHEBI:29105"/>
    </ligand>
</feature>
<evidence type="ECO:0000256" key="1">
    <source>
        <dbReference type="ARBA" id="ARBA00022596"/>
    </source>
</evidence>
<gene>
    <name evidence="4" type="primary">hypA</name>
    <name evidence="5" type="ORF">CEY16_12555</name>
</gene>
<comment type="similarity">
    <text evidence="4">Belongs to the HypA/HybF family.</text>
</comment>
<dbReference type="Gene3D" id="3.30.2320.80">
    <property type="match status" value="1"/>
</dbReference>
<keyword evidence="2 4" id="KW-0479">Metal-binding</keyword>
<dbReference type="Proteomes" id="UP000243524">
    <property type="component" value="Unassembled WGS sequence"/>
</dbReference>
<name>A0A2I0QQR0_9BACI</name>
<keyword evidence="1 4" id="KW-0533">Nickel</keyword>
<organism evidence="5 6">
    <name type="scientific">Halalkalibacillus sediminis</name>
    <dbReference type="NCBI Taxonomy" id="2018042"/>
    <lineage>
        <taxon>Bacteria</taxon>
        <taxon>Bacillati</taxon>
        <taxon>Bacillota</taxon>
        <taxon>Bacilli</taxon>
        <taxon>Bacillales</taxon>
        <taxon>Bacillaceae</taxon>
        <taxon>Halalkalibacillus</taxon>
    </lineage>
</organism>
<feature type="binding site" evidence="4">
    <location>
        <position position="2"/>
    </location>
    <ligand>
        <name>Ni(2+)</name>
        <dbReference type="ChEBI" id="CHEBI:49786"/>
    </ligand>
</feature>
<accession>A0A2I0QQR0</accession>
<dbReference type="HAMAP" id="MF_00213">
    <property type="entry name" value="HypA_HybF"/>
    <property type="match status" value="1"/>
</dbReference>
<dbReference type="GO" id="GO:0008270">
    <property type="term" value="F:zinc ion binding"/>
    <property type="evidence" value="ECO:0007669"/>
    <property type="project" value="UniProtKB-UniRule"/>
</dbReference>
<comment type="caution">
    <text evidence="5">The sequence shown here is derived from an EMBL/GenBank/DDBJ whole genome shotgun (WGS) entry which is preliminary data.</text>
</comment>
<dbReference type="PANTHER" id="PTHR34535">
    <property type="entry name" value="HYDROGENASE MATURATION FACTOR HYPA"/>
    <property type="match status" value="1"/>
</dbReference>
<dbReference type="Pfam" id="PF01155">
    <property type="entry name" value="HypA"/>
    <property type="match status" value="1"/>
</dbReference>
<dbReference type="PANTHER" id="PTHR34535:SF3">
    <property type="entry name" value="HYDROGENASE MATURATION FACTOR HYPA"/>
    <property type="match status" value="1"/>
</dbReference>
<dbReference type="AlphaFoldDB" id="A0A2I0QQR0"/>
<dbReference type="OrthoDB" id="9800361at2"/>
<comment type="function">
    <text evidence="4">Involved in the maturation of [NiFe] hydrogenases. Required for nickel insertion into the metal center of the hydrogenase.</text>
</comment>
<feature type="binding site" evidence="4">
    <location>
        <position position="95"/>
    </location>
    <ligand>
        <name>Zn(2+)</name>
        <dbReference type="ChEBI" id="CHEBI:29105"/>
    </ligand>
</feature>
<feature type="binding site" evidence="4">
    <location>
        <position position="76"/>
    </location>
    <ligand>
        <name>Zn(2+)</name>
        <dbReference type="ChEBI" id="CHEBI:29105"/>
    </ligand>
</feature>
<feature type="binding site" evidence="4">
    <location>
        <position position="79"/>
    </location>
    <ligand>
        <name>Zn(2+)</name>
        <dbReference type="ChEBI" id="CHEBI:29105"/>
    </ligand>
</feature>